<dbReference type="AlphaFoldDB" id="A0A0G3IBK2"/>
<keyword evidence="3" id="KW-1185">Reference proteome</keyword>
<geneLocation type="plasmid" evidence="2 3">
    <name>pPO70-1</name>
</geneLocation>
<dbReference type="PANTHER" id="PTHR23084">
    <property type="entry name" value="PHOSPHATIDYLINOSITOL-4-PHOSPHATE 5-KINASE RELATED"/>
    <property type="match status" value="1"/>
</dbReference>
<accession>A0A0G3IBK2</accession>
<dbReference type="Pfam" id="PF02493">
    <property type="entry name" value="MORN"/>
    <property type="match status" value="4"/>
</dbReference>
<reference evidence="2" key="1">
    <citation type="submission" date="2016-06" db="EMBL/GenBank/DDBJ databases">
        <title>Pandoraea oxalativorans DSM 23570 Genome Sequencing.</title>
        <authorList>
            <person name="Ee R."/>
            <person name="Lim Y.-L."/>
            <person name="Yong D."/>
            <person name="Yin W.-F."/>
            <person name="Chan K.-G."/>
        </authorList>
    </citation>
    <scope>NUCLEOTIDE SEQUENCE</scope>
    <source>
        <strain evidence="2">DSM 23570</strain>
        <plasmid evidence="2">pPO70-1</plasmid>
    </source>
</reference>
<dbReference type="SUPFAM" id="SSF82185">
    <property type="entry name" value="Histone H3 K4-specific methyltransferase SET7/9 N-terminal domain"/>
    <property type="match status" value="1"/>
</dbReference>
<dbReference type="InterPro" id="IPR003409">
    <property type="entry name" value="MORN"/>
</dbReference>
<sequence length="475" mass="54179">MLHAGLPHGSGILHYASGSTYDGQFAAGVPHGRGVAHYADGSTYEGEWNSGVPHGSGVRVWADGIRYAGDWVAGVPEGAGVYHNVDGIKIDLLMKNNYCSDIQQDKENLDCYHQLLLGATGQTYRGYAEAAMLRCAKTMENASFDTDIRRDEYINYRNNMFELVEQSHQWSLLKKHDRLPVWREKMKVGGKGILFEPNLDGHAVKVEMLPPKLAGGRYIVSIYNSGYGIHFHRRLDKTNKFETRLSVYFDAVKIDYLQKIFVECSPFFVDGFYEFILNNRSLASSHVGDAENHYRTTHQEMQSKAGNCTTESWMAVFKNKAFQMHEKSGLLHYNRFRNEMLKQVLDAELEKTGTPTLSYGQHRRIMTTLSTVQQTTIERLEAIKRKVDDLRPKKSIEEVFRQSAERLYPGEPHKQDTLTACVQPEKLQSNLEAIHSDKRWSFNAVLMASAFSKIVKRELEILEVKSLKTIRQRID</sequence>
<dbReference type="Proteomes" id="UP000035050">
    <property type="component" value="Plasmid pPO70-1"/>
</dbReference>
<protein>
    <submittedName>
        <fullName evidence="2">Uncharacterized protein</fullName>
    </submittedName>
</protein>
<name>A0A0G3IBK2_9BURK</name>
<proteinExistence type="predicted"/>
<dbReference type="Gene3D" id="2.20.110.10">
    <property type="entry name" value="Histone H3 K4-specific methyltransferase SET7/9 N-terminal domain"/>
    <property type="match status" value="2"/>
</dbReference>
<dbReference type="PANTHER" id="PTHR23084:SF263">
    <property type="entry name" value="MORN REPEAT-CONTAINING PROTEIN 1"/>
    <property type="match status" value="1"/>
</dbReference>
<dbReference type="KEGG" id="pox:MB84_27810"/>
<dbReference type="SMART" id="SM00698">
    <property type="entry name" value="MORN"/>
    <property type="match status" value="4"/>
</dbReference>
<evidence type="ECO:0000313" key="3">
    <source>
        <dbReference type="Proteomes" id="UP000035050"/>
    </source>
</evidence>
<organism evidence="2 3">
    <name type="scientific">Pandoraea oxalativorans</name>
    <dbReference type="NCBI Taxonomy" id="573737"/>
    <lineage>
        <taxon>Bacteria</taxon>
        <taxon>Pseudomonadati</taxon>
        <taxon>Pseudomonadota</taxon>
        <taxon>Betaproteobacteria</taxon>
        <taxon>Burkholderiales</taxon>
        <taxon>Burkholderiaceae</taxon>
        <taxon>Pandoraea</taxon>
    </lineage>
</organism>
<keyword evidence="2" id="KW-0614">Plasmid</keyword>
<keyword evidence="1" id="KW-0677">Repeat</keyword>
<evidence type="ECO:0000256" key="1">
    <source>
        <dbReference type="ARBA" id="ARBA00022737"/>
    </source>
</evidence>
<gene>
    <name evidence="2" type="ORF">MB84_27810</name>
</gene>
<dbReference type="EMBL" id="CP011518">
    <property type="protein sequence ID" value="AKK24647.2"/>
    <property type="molecule type" value="Genomic_DNA"/>
</dbReference>
<evidence type="ECO:0000313" key="2">
    <source>
        <dbReference type="EMBL" id="AKK24647.2"/>
    </source>
</evidence>